<comment type="caution">
    <text evidence="1">The sequence shown here is derived from an EMBL/GenBank/DDBJ whole genome shotgun (WGS) entry which is preliminary data.</text>
</comment>
<keyword evidence="2" id="KW-1185">Reference proteome</keyword>
<evidence type="ECO:0000313" key="2">
    <source>
        <dbReference type="Proteomes" id="UP000805193"/>
    </source>
</evidence>
<protein>
    <submittedName>
        <fullName evidence="1">Uncharacterized protein</fullName>
    </submittedName>
</protein>
<evidence type="ECO:0000313" key="1">
    <source>
        <dbReference type="EMBL" id="KAG0429180.1"/>
    </source>
</evidence>
<dbReference type="Proteomes" id="UP000805193">
    <property type="component" value="Unassembled WGS sequence"/>
</dbReference>
<name>A0AC60Q634_IXOPE</name>
<sequence>MVKEFCWPLPSCTKSDFSCIILEALWEKECPEDLVGGDLLNGDRSSARDRPFVPCKLAASTEASTKPKGNVQRPRVLGAISIRQDNYALSAPTVCRVIGRVTDLIALELCPELVKLPGVAGSVRHRVTMHEFYTITKFPGVTVCIDCAHARIKSPGGDDAEVFRNRKGHFSLNVKAPSTTANYWTTAVLLCCTRERLCLDCCWATWITPARLFDDLTGRSGNGR</sequence>
<proteinExistence type="predicted"/>
<gene>
    <name evidence="1" type="ORF">HPB47_023861</name>
</gene>
<accession>A0AC60Q634</accession>
<reference evidence="1 2" key="1">
    <citation type="journal article" date="2020" name="Cell">
        <title>Large-Scale Comparative Analyses of Tick Genomes Elucidate Their Genetic Diversity and Vector Capacities.</title>
        <authorList>
            <consortium name="Tick Genome and Microbiome Consortium (TIGMIC)"/>
            <person name="Jia N."/>
            <person name="Wang J."/>
            <person name="Shi W."/>
            <person name="Du L."/>
            <person name="Sun Y."/>
            <person name="Zhan W."/>
            <person name="Jiang J.F."/>
            <person name="Wang Q."/>
            <person name="Zhang B."/>
            <person name="Ji P."/>
            <person name="Bell-Sakyi L."/>
            <person name="Cui X.M."/>
            <person name="Yuan T.T."/>
            <person name="Jiang B.G."/>
            <person name="Yang W.F."/>
            <person name="Lam T.T."/>
            <person name="Chang Q.C."/>
            <person name="Ding S.J."/>
            <person name="Wang X.J."/>
            <person name="Zhu J.G."/>
            <person name="Ruan X.D."/>
            <person name="Zhao L."/>
            <person name="Wei J.T."/>
            <person name="Ye R.Z."/>
            <person name="Que T.C."/>
            <person name="Du C.H."/>
            <person name="Zhou Y.H."/>
            <person name="Cheng J.X."/>
            <person name="Dai P.F."/>
            <person name="Guo W.B."/>
            <person name="Han X.H."/>
            <person name="Huang E.J."/>
            <person name="Li L.F."/>
            <person name="Wei W."/>
            <person name="Gao Y.C."/>
            <person name="Liu J.Z."/>
            <person name="Shao H.Z."/>
            <person name="Wang X."/>
            <person name="Wang C.C."/>
            <person name="Yang T.C."/>
            <person name="Huo Q.B."/>
            <person name="Li W."/>
            <person name="Chen H.Y."/>
            <person name="Chen S.E."/>
            <person name="Zhou L.G."/>
            <person name="Ni X.B."/>
            <person name="Tian J.H."/>
            <person name="Sheng Y."/>
            <person name="Liu T."/>
            <person name="Pan Y.S."/>
            <person name="Xia L.Y."/>
            <person name="Li J."/>
            <person name="Zhao F."/>
            <person name="Cao W.C."/>
        </authorList>
    </citation>
    <scope>NUCLEOTIDE SEQUENCE [LARGE SCALE GENOMIC DNA]</scope>
    <source>
        <strain evidence="1">Iper-2018</strain>
    </source>
</reference>
<dbReference type="EMBL" id="JABSTQ010009433">
    <property type="protein sequence ID" value="KAG0429180.1"/>
    <property type="molecule type" value="Genomic_DNA"/>
</dbReference>
<organism evidence="1 2">
    <name type="scientific">Ixodes persulcatus</name>
    <name type="common">Taiga tick</name>
    <dbReference type="NCBI Taxonomy" id="34615"/>
    <lineage>
        <taxon>Eukaryota</taxon>
        <taxon>Metazoa</taxon>
        <taxon>Ecdysozoa</taxon>
        <taxon>Arthropoda</taxon>
        <taxon>Chelicerata</taxon>
        <taxon>Arachnida</taxon>
        <taxon>Acari</taxon>
        <taxon>Parasitiformes</taxon>
        <taxon>Ixodida</taxon>
        <taxon>Ixodoidea</taxon>
        <taxon>Ixodidae</taxon>
        <taxon>Ixodinae</taxon>
        <taxon>Ixodes</taxon>
    </lineage>
</organism>